<proteinExistence type="predicted"/>
<dbReference type="EMBL" id="QTSX02001493">
    <property type="protein sequence ID" value="KAJ9081190.1"/>
    <property type="molecule type" value="Genomic_DNA"/>
</dbReference>
<sequence length="471" mass="51685">MIFSAYLSCSLKKGFTPRVNQFCPALIQALGKSNIIYWLQSFNSLSTIIDNINSLLVVRQICSANISQSLDGRHLGAKLFKKLIVSFDALLLLKGCKDIEKAFSQGLSDPILDIKKVFRSAFESYVSKLSVQLDPLIKPLHKEVLKFFDQSKAMPSAQIIPVATQFMKPAVFLPSAVQPIKKAFIIQKSSIPSSSNVASSTLSAPKLQAKPSFIQLSKNPIQTHSIPSLSTTAFPVSSAAKAKVPFQSAEVARANHYMCMSPKKFKSSSDSLFKKQKPVADVQKHTSPKRDISCSQLPPLRQGPVKIIQEDAGVKVYESCKRPFLLDEEAPSPKKFKPYYQSFLSNQDCKSAKPVSSIISPNQARSTKPIKSSTIIMRSNSPFITDALHEEVRSRNLKSNSLAATQVPQRESASTYISPTEYSGPIPGSSTELSFKAMEEGLARLERYLSVASDSISTLSDIDPPFPLAAN</sequence>
<name>A0ACC2U2F7_9FUNG</name>
<gene>
    <name evidence="1" type="ORF">DSO57_1017379</name>
</gene>
<reference evidence="1" key="1">
    <citation type="submission" date="2022-04" db="EMBL/GenBank/DDBJ databases">
        <title>Genome of the entomopathogenic fungus Entomophthora muscae.</title>
        <authorList>
            <person name="Elya C."/>
            <person name="Lovett B.R."/>
            <person name="Lee E."/>
            <person name="Macias A.M."/>
            <person name="Hajek A.E."/>
            <person name="De Bivort B.L."/>
            <person name="Kasson M.T."/>
            <person name="De Fine Licht H.H."/>
            <person name="Stajich J.E."/>
        </authorList>
    </citation>
    <scope>NUCLEOTIDE SEQUENCE</scope>
    <source>
        <strain evidence="1">Berkeley</strain>
    </source>
</reference>
<comment type="caution">
    <text evidence="1">The sequence shown here is derived from an EMBL/GenBank/DDBJ whole genome shotgun (WGS) entry which is preliminary data.</text>
</comment>
<organism evidence="1 2">
    <name type="scientific">Entomophthora muscae</name>
    <dbReference type="NCBI Taxonomy" id="34485"/>
    <lineage>
        <taxon>Eukaryota</taxon>
        <taxon>Fungi</taxon>
        <taxon>Fungi incertae sedis</taxon>
        <taxon>Zoopagomycota</taxon>
        <taxon>Entomophthoromycotina</taxon>
        <taxon>Entomophthoromycetes</taxon>
        <taxon>Entomophthorales</taxon>
        <taxon>Entomophthoraceae</taxon>
        <taxon>Entomophthora</taxon>
    </lineage>
</organism>
<accession>A0ACC2U2F7</accession>
<keyword evidence="2" id="KW-1185">Reference proteome</keyword>
<evidence type="ECO:0000313" key="2">
    <source>
        <dbReference type="Proteomes" id="UP001165960"/>
    </source>
</evidence>
<evidence type="ECO:0000313" key="1">
    <source>
        <dbReference type="EMBL" id="KAJ9081190.1"/>
    </source>
</evidence>
<protein>
    <submittedName>
        <fullName evidence="1">Uncharacterized protein</fullName>
    </submittedName>
</protein>
<dbReference type="Proteomes" id="UP001165960">
    <property type="component" value="Unassembled WGS sequence"/>
</dbReference>